<name>A0ABN9RT65_9DINO</name>
<dbReference type="EMBL" id="CAUYUJ010007766">
    <property type="protein sequence ID" value="CAK0821893.1"/>
    <property type="molecule type" value="Genomic_DNA"/>
</dbReference>
<gene>
    <name evidence="2" type="ORF">PCOR1329_LOCUS23030</name>
</gene>
<evidence type="ECO:0000256" key="1">
    <source>
        <dbReference type="SAM" id="MobiDB-lite"/>
    </source>
</evidence>
<sequence>DSRERARSLQAGLEEARGQAEELALQAAARAASSTRLEALVAEQRRALADAPSGSDVADLQLELKAARVQVSELELELTRERAGRDGDRLALDARAEGLSEQLLAQQRQLEEVPRLQEALFEAQRQRDAAEARADAESGLAAERHEAESRAATLEAMLHANSERTVSLSEQVAALQDALAAARERLGA</sequence>
<evidence type="ECO:0000313" key="2">
    <source>
        <dbReference type="EMBL" id="CAK0821893.1"/>
    </source>
</evidence>
<feature type="non-terminal residue" evidence="2">
    <location>
        <position position="1"/>
    </location>
</feature>
<feature type="non-terminal residue" evidence="2">
    <location>
        <position position="188"/>
    </location>
</feature>
<dbReference type="Proteomes" id="UP001189429">
    <property type="component" value="Unassembled WGS sequence"/>
</dbReference>
<feature type="region of interest" description="Disordered" evidence="1">
    <location>
        <begin position="124"/>
        <end position="148"/>
    </location>
</feature>
<accession>A0ABN9RT65</accession>
<organism evidence="2 3">
    <name type="scientific">Prorocentrum cordatum</name>
    <dbReference type="NCBI Taxonomy" id="2364126"/>
    <lineage>
        <taxon>Eukaryota</taxon>
        <taxon>Sar</taxon>
        <taxon>Alveolata</taxon>
        <taxon>Dinophyceae</taxon>
        <taxon>Prorocentrales</taxon>
        <taxon>Prorocentraceae</taxon>
        <taxon>Prorocentrum</taxon>
    </lineage>
</organism>
<proteinExistence type="predicted"/>
<comment type="caution">
    <text evidence="2">The sequence shown here is derived from an EMBL/GenBank/DDBJ whole genome shotgun (WGS) entry which is preliminary data.</text>
</comment>
<evidence type="ECO:0000313" key="3">
    <source>
        <dbReference type="Proteomes" id="UP001189429"/>
    </source>
</evidence>
<evidence type="ECO:0008006" key="4">
    <source>
        <dbReference type="Google" id="ProtNLM"/>
    </source>
</evidence>
<keyword evidence="3" id="KW-1185">Reference proteome</keyword>
<reference evidence="2" key="1">
    <citation type="submission" date="2023-10" db="EMBL/GenBank/DDBJ databases">
        <authorList>
            <person name="Chen Y."/>
            <person name="Shah S."/>
            <person name="Dougan E. K."/>
            <person name="Thang M."/>
            <person name="Chan C."/>
        </authorList>
    </citation>
    <scope>NUCLEOTIDE SEQUENCE [LARGE SCALE GENOMIC DNA]</scope>
</reference>
<protein>
    <recommendedName>
        <fullName evidence="4">Chromosome segregation protein SMC</fullName>
    </recommendedName>
</protein>